<dbReference type="Pfam" id="PF14332">
    <property type="entry name" value="DUF4388"/>
    <property type="match status" value="1"/>
</dbReference>
<sequence length="433" mass="49164">MQGNLKEIDIRSILQLIELGQRTGVLFVEIDGSRNGKIFDVGNALGCDASEASCPQSWFVFFLNGQIIYATNGGHLSPLSDYLRHYRITLRLEDIQIEPLEFSHIPEYEYIWGLLQQNIITPLQARSIIQNLISETLFDLLGLYDGRFIFEPYPTLTPLLNTWEITPLVAKITVQLQEWKQLYPFIQSPERFPVLADITQLQSSLPRTTLNKLQLWADGKTSLRQLARYLNRSLLTVAKAMYPYVQQGWVKFVCSVTNNDTVETQNFRQELEVNCKARVVCIDGEREIAEALEFTLRQQGYEAIALTDPLAALGQVFQLKPNLIICNTVMSPLDGYEICKMLRNSTAFRFLPILLLVDAREYHSPIKAKMIGATDCLTMPFGNTELLKLVERYMNYSVIGDNNQGTTLVDPMQYGVKNNITESASPNKTSLSN</sequence>
<dbReference type="OrthoDB" id="525404at2"/>
<comment type="caution">
    <text evidence="3">Lacks conserved residue(s) required for the propagation of feature annotation.</text>
</comment>
<gene>
    <name evidence="6" type="ORF">DA73_0219165</name>
    <name evidence="5" type="ORF">DA73_0400014920</name>
</gene>
<dbReference type="InterPro" id="IPR001789">
    <property type="entry name" value="Sig_transdc_resp-reg_receiver"/>
</dbReference>
<dbReference type="PANTHER" id="PTHR44591">
    <property type="entry name" value="STRESS RESPONSE REGULATOR PROTEIN 1"/>
    <property type="match status" value="1"/>
</dbReference>
<evidence type="ECO:0000256" key="3">
    <source>
        <dbReference type="PROSITE-ProRule" id="PRU00169"/>
    </source>
</evidence>
<keyword evidence="1" id="KW-0597">Phosphoprotein</keyword>
<dbReference type="InterPro" id="IPR024186">
    <property type="entry name" value="Sig_transdc_resp-reg_PatA"/>
</dbReference>
<feature type="domain" description="Response regulatory" evidence="4">
    <location>
        <begin position="278"/>
        <end position="394"/>
    </location>
</feature>
<dbReference type="Pfam" id="PF00072">
    <property type="entry name" value="Response_reg"/>
    <property type="match status" value="1"/>
</dbReference>
<dbReference type="PIRSF" id="PIRSF005897">
    <property type="entry name" value="RR_PatA"/>
    <property type="match status" value="1"/>
</dbReference>
<name>A0A0C1REI3_9CYAN</name>
<dbReference type="PROSITE" id="PS50110">
    <property type="entry name" value="RESPONSE_REGULATORY"/>
    <property type="match status" value="1"/>
</dbReference>
<comment type="caution">
    <text evidence="6">The sequence shown here is derived from an EMBL/GenBank/DDBJ whole genome shotgun (WGS) entry which is preliminary data.</text>
</comment>
<accession>A0A0C1REI3</accession>
<dbReference type="GO" id="GO:0030428">
    <property type="term" value="C:cell septum"/>
    <property type="evidence" value="ECO:0007669"/>
    <property type="project" value="UniProtKB-SubCell"/>
</dbReference>
<dbReference type="GO" id="GO:0043158">
    <property type="term" value="P:heterocyst development"/>
    <property type="evidence" value="ECO:0007669"/>
    <property type="project" value="UniProtKB-KW"/>
</dbReference>
<dbReference type="EMBL" id="JHEG04000001">
    <property type="protein sequence ID" value="KAF3886625.1"/>
    <property type="molecule type" value="Genomic_DNA"/>
</dbReference>
<evidence type="ECO:0000313" key="6">
    <source>
        <dbReference type="EMBL" id="KIE10635.1"/>
    </source>
</evidence>
<evidence type="ECO:0000313" key="7">
    <source>
        <dbReference type="Proteomes" id="UP000029738"/>
    </source>
</evidence>
<dbReference type="GO" id="GO:0000160">
    <property type="term" value="P:phosphorelay signal transduction system"/>
    <property type="evidence" value="ECO:0007669"/>
    <property type="project" value="UniProtKB-KW"/>
</dbReference>
<proteinExistence type="evidence at transcript level"/>
<protein>
    <recommendedName>
        <fullName evidence="2">Protein PatA</fullName>
    </recommendedName>
</protein>
<dbReference type="Proteomes" id="UP000029738">
    <property type="component" value="Unassembled WGS sequence"/>
</dbReference>
<dbReference type="InterPro" id="IPR025497">
    <property type="entry name" value="PatA-like_N"/>
</dbReference>
<keyword evidence="2" id="KW-0902">Two-component regulatory system</keyword>
<dbReference type="Gene3D" id="3.40.50.2300">
    <property type="match status" value="1"/>
</dbReference>
<dbReference type="STRING" id="1479485.DA73_0219165"/>
<reference evidence="6" key="1">
    <citation type="journal article" date="2015" name="Genome Announc.">
        <title>Draft Genome Sequence of Tolypothrix boutellei Strain VB521301.</title>
        <authorList>
            <person name="Chandrababunaidu M.M."/>
            <person name="Singh D."/>
            <person name="Sen D."/>
            <person name="Bhan S."/>
            <person name="Das S."/>
            <person name="Gupta A."/>
            <person name="Adhikary S.P."/>
            <person name="Tripathy S."/>
        </authorList>
    </citation>
    <scope>NUCLEOTIDE SEQUENCE</scope>
    <source>
        <strain evidence="6">VB521301</strain>
    </source>
</reference>
<organism evidence="6">
    <name type="scientific">Tolypothrix bouteillei VB521301</name>
    <dbReference type="NCBI Taxonomy" id="1479485"/>
    <lineage>
        <taxon>Bacteria</taxon>
        <taxon>Bacillati</taxon>
        <taxon>Cyanobacteriota</taxon>
        <taxon>Cyanophyceae</taxon>
        <taxon>Nostocales</taxon>
        <taxon>Tolypothrichaceae</taxon>
        <taxon>Tolypothrix</taxon>
    </lineage>
</organism>
<comment type="induction">
    <text evidence="2">By nitrogen starvation.</text>
</comment>
<dbReference type="AlphaFoldDB" id="A0A0C1REI3"/>
<evidence type="ECO:0000256" key="1">
    <source>
        <dbReference type="ARBA" id="ARBA00022553"/>
    </source>
</evidence>
<evidence type="ECO:0000256" key="2">
    <source>
        <dbReference type="PIRNR" id="PIRNR005897"/>
    </source>
</evidence>
<reference evidence="5" key="2">
    <citation type="submission" date="2019-11" db="EMBL/GenBank/DDBJ databases">
        <title>Improved Assembly of Tolypothrix boutellei genome.</title>
        <authorList>
            <person name="Sarangi A.N."/>
            <person name="Mukherjee M."/>
            <person name="Ghosh S."/>
            <person name="Singh D."/>
            <person name="Das A."/>
            <person name="Kant S."/>
            <person name="Prusty A."/>
            <person name="Tripathy S."/>
        </authorList>
    </citation>
    <scope>NUCLEOTIDE SEQUENCE</scope>
    <source>
        <strain evidence="5">VB521301</strain>
    </source>
</reference>
<dbReference type="InterPro" id="IPR050595">
    <property type="entry name" value="Bact_response_regulator"/>
</dbReference>
<comment type="subcellular location">
    <subcellularLocation>
        <location evidence="2">Cell septum</location>
    </subcellularLocation>
</comment>
<dbReference type="PANTHER" id="PTHR44591:SF3">
    <property type="entry name" value="RESPONSE REGULATORY DOMAIN-CONTAINING PROTEIN"/>
    <property type="match status" value="1"/>
</dbReference>
<dbReference type="EMBL" id="JHEG02000048">
    <property type="protein sequence ID" value="KIE10635.1"/>
    <property type="molecule type" value="Genomic_DNA"/>
</dbReference>
<dbReference type="RefSeq" id="WP_038074644.1">
    <property type="nucleotide sequence ID" value="NZ_JHEG04000001.1"/>
</dbReference>
<keyword evidence="7" id="KW-1185">Reference proteome</keyword>
<evidence type="ECO:0000259" key="4">
    <source>
        <dbReference type="PROSITE" id="PS50110"/>
    </source>
</evidence>
<dbReference type="SUPFAM" id="SSF52172">
    <property type="entry name" value="CheY-like"/>
    <property type="match status" value="1"/>
</dbReference>
<evidence type="ECO:0000313" key="5">
    <source>
        <dbReference type="EMBL" id="KAF3886625.1"/>
    </source>
</evidence>
<comment type="function">
    <text evidence="2">Controls heterocyst pattern formation.</text>
</comment>
<dbReference type="InterPro" id="IPR011006">
    <property type="entry name" value="CheY-like_superfamily"/>
</dbReference>
<dbReference type="SMART" id="SM00448">
    <property type="entry name" value="REC"/>
    <property type="match status" value="1"/>
</dbReference>
<keyword evidence="2" id="KW-0364">Heterocyst</keyword>